<evidence type="ECO:0000313" key="3">
    <source>
        <dbReference type="Proteomes" id="UP000180166"/>
    </source>
</evidence>
<reference evidence="2 3" key="1">
    <citation type="submission" date="2016-10" db="EMBL/GenBank/DDBJ databases">
        <title>Genome sequence of Nocardia seriolae strain EM150506, isolated from Anguila japonica.</title>
        <authorList>
            <person name="Han H.-J."/>
        </authorList>
    </citation>
    <scope>NUCLEOTIDE SEQUENCE [LARGE SCALE GENOMIC DNA]</scope>
    <source>
        <strain evidence="2 3">EM150506</strain>
    </source>
</reference>
<dbReference type="AlphaFoldDB" id="A0ABC8B0U6"/>
<evidence type="ECO:0000259" key="1">
    <source>
        <dbReference type="Pfam" id="PF19054"/>
    </source>
</evidence>
<evidence type="ECO:0000313" key="2">
    <source>
        <dbReference type="EMBL" id="APB00121.1"/>
    </source>
</evidence>
<feature type="domain" description="DUF5753" evidence="1">
    <location>
        <begin position="109"/>
        <end position="290"/>
    </location>
</feature>
<gene>
    <name evidence="2" type="ORF">NS506_06084</name>
</gene>
<dbReference type="KEGG" id="nsr:NS506_06084"/>
<protein>
    <recommendedName>
        <fullName evidence="1">DUF5753 domain-containing protein</fullName>
    </recommendedName>
</protein>
<dbReference type="Pfam" id="PF19054">
    <property type="entry name" value="DUF5753"/>
    <property type="match status" value="1"/>
</dbReference>
<dbReference type="InterPro" id="IPR043917">
    <property type="entry name" value="DUF5753"/>
</dbReference>
<dbReference type="Proteomes" id="UP000180166">
    <property type="component" value="Chromosome"/>
</dbReference>
<dbReference type="EMBL" id="CP017839">
    <property type="protein sequence ID" value="APB00121.1"/>
    <property type="molecule type" value="Genomic_DNA"/>
</dbReference>
<sequence length="299" mass="33354">MTGLTVSRMDFGNFMRGVRENAHQTLLAAAMSLEVSRQVIMRMEEGSPTKLTRPLIGLLLDHYGASQEVCEEALRLWSEVSEQDKVAKAQGNSKGYWKPYADQVAPTFPRFLRLEGAANRVVVHQPVIVPGLLQTSEYRRAIIRIDEPEISAVNVERLLELATHRQVRLNEANFRLEALLSEAVLRHCPASPEMMAAQLRWIAEIGDRENVSIRVVPFAVGPHRGLTIQPFTLLEFPKGTSGIALPTVIFVEGAIGSLYHERAEEIDRYRGAIAAIEEVALTETDTRDMVLALAKEYVA</sequence>
<name>A0ABC8B0U6_9NOCA</name>
<organism evidence="2 3">
    <name type="scientific">Nocardia seriolae</name>
    <dbReference type="NCBI Taxonomy" id="37332"/>
    <lineage>
        <taxon>Bacteria</taxon>
        <taxon>Bacillati</taxon>
        <taxon>Actinomycetota</taxon>
        <taxon>Actinomycetes</taxon>
        <taxon>Mycobacteriales</taxon>
        <taxon>Nocardiaceae</taxon>
        <taxon>Nocardia</taxon>
    </lineage>
</organism>
<accession>A0ABC8B0U6</accession>
<proteinExistence type="predicted"/>